<dbReference type="RefSeq" id="WP_345000454.1">
    <property type="nucleotide sequence ID" value="NZ_BAABFR010000112.1"/>
</dbReference>
<protein>
    <recommendedName>
        <fullName evidence="1">HTH cro/C1-type domain-containing protein</fullName>
    </recommendedName>
</protein>
<dbReference type="Proteomes" id="UP001500635">
    <property type="component" value="Unassembled WGS sequence"/>
</dbReference>
<name>A0ABP8KBH9_9ACTN</name>
<evidence type="ECO:0000259" key="1">
    <source>
        <dbReference type="PROSITE" id="PS50943"/>
    </source>
</evidence>
<proteinExistence type="predicted"/>
<sequence>MGVDLFPGIEKPTSRDRLGAELADEQLKLIFGMRDIRVGKGLTISEVATAMRVDPSLVSRFESGSTNPTMSTIRRYAKAVGAAFRIETRSWASEQTRMVKSSVDTWTRSGLDSSEHAGDGSATWGVTLAHPATTVR</sequence>
<comment type="caution">
    <text evidence="2">The sequence shown here is derived from an EMBL/GenBank/DDBJ whole genome shotgun (WGS) entry which is preliminary data.</text>
</comment>
<evidence type="ECO:0000313" key="3">
    <source>
        <dbReference type="Proteomes" id="UP001500635"/>
    </source>
</evidence>
<reference evidence="3" key="1">
    <citation type="journal article" date="2019" name="Int. J. Syst. Evol. Microbiol.">
        <title>The Global Catalogue of Microorganisms (GCM) 10K type strain sequencing project: providing services to taxonomists for standard genome sequencing and annotation.</title>
        <authorList>
            <consortium name="The Broad Institute Genomics Platform"/>
            <consortium name="The Broad Institute Genome Sequencing Center for Infectious Disease"/>
            <person name="Wu L."/>
            <person name="Ma J."/>
        </authorList>
    </citation>
    <scope>NUCLEOTIDE SEQUENCE [LARGE SCALE GENOMIC DNA]</scope>
    <source>
        <strain evidence="3">JCM 17688</strain>
    </source>
</reference>
<dbReference type="CDD" id="cd00093">
    <property type="entry name" value="HTH_XRE"/>
    <property type="match status" value="1"/>
</dbReference>
<feature type="domain" description="HTH cro/C1-type" evidence="1">
    <location>
        <begin position="33"/>
        <end position="89"/>
    </location>
</feature>
<dbReference type="Gene3D" id="1.10.260.40">
    <property type="entry name" value="lambda repressor-like DNA-binding domains"/>
    <property type="match status" value="1"/>
</dbReference>
<dbReference type="PROSITE" id="PS50943">
    <property type="entry name" value="HTH_CROC1"/>
    <property type="match status" value="1"/>
</dbReference>
<organism evidence="2 3">
    <name type="scientific">Tsukamurella soli</name>
    <dbReference type="NCBI Taxonomy" id="644556"/>
    <lineage>
        <taxon>Bacteria</taxon>
        <taxon>Bacillati</taxon>
        <taxon>Actinomycetota</taxon>
        <taxon>Actinomycetes</taxon>
        <taxon>Mycobacteriales</taxon>
        <taxon>Tsukamurellaceae</taxon>
        <taxon>Tsukamurella</taxon>
    </lineage>
</organism>
<dbReference type="EMBL" id="BAABFR010000112">
    <property type="protein sequence ID" value="GAA4403689.1"/>
    <property type="molecule type" value="Genomic_DNA"/>
</dbReference>
<dbReference type="InterPro" id="IPR001387">
    <property type="entry name" value="Cro/C1-type_HTH"/>
</dbReference>
<evidence type="ECO:0000313" key="2">
    <source>
        <dbReference type="EMBL" id="GAA4403689.1"/>
    </source>
</evidence>
<dbReference type="SMART" id="SM00530">
    <property type="entry name" value="HTH_XRE"/>
    <property type="match status" value="1"/>
</dbReference>
<keyword evidence="3" id="KW-1185">Reference proteome</keyword>
<dbReference type="SUPFAM" id="SSF47413">
    <property type="entry name" value="lambda repressor-like DNA-binding domains"/>
    <property type="match status" value="1"/>
</dbReference>
<dbReference type="Pfam" id="PF01381">
    <property type="entry name" value="HTH_3"/>
    <property type="match status" value="1"/>
</dbReference>
<accession>A0ABP8KBH9</accession>
<dbReference type="InterPro" id="IPR010982">
    <property type="entry name" value="Lambda_DNA-bd_dom_sf"/>
</dbReference>
<gene>
    <name evidence="2" type="ORF">GCM10023147_45440</name>
</gene>